<dbReference type="GO" id="GO:0006351">
    <property type="term" value="P:DNA-templated transcription"/>
    <property type="evidence" value="ECO:0007669"/>
    <property type="project" value="InterPro"/>
</dbReference>
<dbReference type="CDD" id="cd00067">
    <property type="entry name" value="GAL4"/>
    <property type="match status" value="1"/>
</dbReference>
<name>G9NLC9_HYPAI</name>
<feature type="compositionally biased region" description="Polar residues" evidence="6">
    <location>
        <begin position="67"/>
        <end position="82"/>
    </location>
</feature>
<dbReference type="AlphaFoldDB" id="G9NLC9"/>
<gene>
    <name evidence="8" type="ORF">TRIATDRAFT_191764</name>
</gene>
<dbReference type="InterPro" id="IPR050815">
    <property type="entry name" value="TF_fung"/>
</dbReference>
<dbReference type="SMART" id="SM00066">
    <property type="entry name" value="GAL4"/>
    <property type="match status" value="1"/>
</dbReference>
<accession>G9NLC9</accession>
<keyword evidence="4" id="KW-0804">Transcription</keyword>
<comment type="caution">
    <text evidence="8">The sequence shown here is derived from an EMBL/GenBank/DDBJ whole genome shotgun (WGS) entry which is preliminary data.</text>
</comment>
<feature type="region of interest" description="Disordered" evidence="6">
    <location>
        <begin position="62"/>
        <end position="86"/>
    </location>
</feature>
<dbReference type="PROSITE" id="PS50048">
    <property type="entry name" value="ZN2_CY6_FUNGAL_2"/>
    <property type="match status" value="1"/>
</dbReference>
<dbReference type="HOGENOM" id="CLU_023880_2_0_1"/>
<sequence length="546" mass="61192">MASSPRPLQTCLYCRKQKRRCDKQVPRCGTCRRAKRECEYTVDRNEELVRLRARVAHLETTLRRGASSHTSGSPNTPGSLDTSRPAMQPSDILAFTQEDRALSFSEPVPSALLPISYFLDTAVDCRPWDVRTFPFMTIPQELLSQIASPAATREIADSYFDTVHSWLPFVWKRKISQLTASVDMHPDPGMATLLAAMKMITSATGSPFGNRLYRIVKGYMTVLEDCGFLTLGVLQAAILITLYEIGHGIYPAAYMSIGRCARLGQMMGLHGNSSTSKSFKQPTSWGETEEIRRTWFAVLILDRYINIGFEGRPLSSGEFADDEMLPCDTKSWGQGEPAPSQPLFVQGVTTLSGDPFSRACQVAHLLGRIIDHRDDSRLVGPLRYTTAAQLLKTLNSLLHLLDTEFRLNSVAFSLAYAIAFSAKVALLNMYSCTETNQHVNCVEETEMQALALGEFRKFPAEITRFGDMLQLTEPINTDNLSPLICDCLYQAAVTSLWYFKESGSEEMTGYLETLESYLRSMQTRWNIASEHLLKSESWSHVLICSR</sequence>
<evidence type="ECO:0000256" key="6">
    <source>
        <dbReference type="SAM" id="MobiDB-lite"/>
    </source>
</evidence>
<dbReference type="GO" id="GO:0000981">
    <property type="term" value="F:DNA-binding transcription factor activity, RNA polymerase II-specific"/>
    <property type="evidence" value="ECO:0007669"/>
    <property type="project" value="InterPro"/>
</dbReference>
<evidence type="ECO:0000313" key="9">
    <source>
        <dbReference type="Proteomes" id="UP000005426"/>
    </source>
</evidence>
<dbReference type="OrthoDB" id="3862662at2759"/>
<dbReference type="PANTHER" id="PTHR47338:SF20">
    <property type="entry name" value="ZN(II)2CYS6 TRANSCRIPTION FACTOR (EUROFUNG)"/>
    <property type="match status" value="1"/>
</dbReference>
<reference evidence="8 9" key="1">
    <citation type="journal article" date="2011" name="Genome Biol.">
        <title>Comparative genome sequence analysis underscores mycoparasitism as the ancestral life style of Trichoderma.</title>
        <authorList>
            <person name="Kubicek C.P."/>
            <person name="Herrera-Estrella A."/>
            <person name="Seidl-Seiboth V."/>
            <person name="Martinez D.A."/>
            <person name="Druzhinina I.S."/>
            <person name="Thon M."/>
            <person name="Zeilinger S."/>
            <person name="Casas-Flores S."/>
            <person name="Horwitz B.A."/>
            <person name="Mukherjee P.K."/>
            <person name="Mukherjee M."/>
            <person name="Kredics L."/>
            <person name="Alcaraz L.D."/>
            <person name="Aerts A."/>
            <person name="Antal Z."/>
            <person name="Atanasova L."/>
            <person name="Cervantes-Badillo M.G."/>
            <person name="Challacombe J."/>
            <person name="Chertkov O."/>
            <person name="McCluskey K."/>
            <person name="Coulpier F."/>
            <person name="Deshpande N."/>
            <person name="von Doehren H."/>
            <person name="Ebbole D.J."/>
            <person name="Esquivel-Naranjo E.U."/>
            <person name="Fekete E."/>
            <person name="Flipphi M."/>
            <person name="Glaser F."/>
            <person name="Gomez-Rodriguez E.Y."/>
            <person name="Gruber S."/>
            <person name="Han C."/>
            <person name="Henrissat B."/>
            <person name="Hermosa R."/>
            <person name="Hernandez-Onate M."/>
            <person name="Karaffa L."/>
            <person name="Kosti I."/>
            <person name="Le Crom S."/>
            <person name="Lindquist E."/>
            <person name="Lucas S."/>
            <person name="Luebeck M."/>
            <person name="Luebeck P.S."/>
            <person name="Margeot A."/>
            <person name="Metz B."/>
            <person name="Misra M."/>
            <person name="Nevalainen H."/>
            <person name="Omann M."/>
            <person name="Packer N."/>
            <person name="Perrone G."/>
            <person name="Uresti-Rivera E.E."/>
            <person name="Salamov A."/>
            <person name="Schmoll M."/>
            <person name="Seiboth B."/>
            <person name="Shapiro H."/>
            <person name="Sukno S."/>
            <person name="Tamayo-Ramos J.A."/>
            <person name="Tisch D."/>
            <person name="Wiest A."/>
            <person name="Wilkinson H.H."/>
            <person name="Zhang M."/>
            <person name="Coutinho P.M."/>
            <person name="Kenerley C.M."/>
            <person name="Monte E."/>
            <person name="Baker S.E."/>
            <person name="Grigoriev I.V."/>
        </authorList>
    </citation>
    <scope>NUCLEOTIDE SEQUENCE [LARGE SCALE GENOMIC DNA]</scope>
    <source>
        <strain evidence="9">ATCC 20476 / IMI 206040</strain>
    </source>
</reference>
<evidence type="ECO:0000256" key="4">
    <source>
        <dbReference type="ARBA" id="ARBA00023163"/>
    </source>
</evidence>
<dbReference type="Proteomes" id="UP000005426">
    <property type="component" value="Unassembled WGS sequence"/>
</dbReference>
<dbReference type="Gene3D" id="4.10.240.10">
    <property type="entry name" value="Zn(2)-C6 fungal-type DNA-binding domain"/>
    <property type="match status" value="1"/>
</dbReference>
<dbReference type="GO" id="GO:0005634">
    <property type="term" value="C:nucleus"/>
    <property type="evidence" value="ECO:0007669"/>
    <property type="project" value="UniProtKB-SubCell"/>
</dbReference>
<dbReference type="EMBL" id="ABDG02000018">
    <property type="protein sequence ID" value="EHK48693.1"/>
    <property type="molecule type" value="Genomic_DNA"/>
</dbReference>
<dbReference type="Pfam" id="PF04082">
    <property type="entry name" value="Fungal_trans"/>
    <property type="match status" value="1"/>
</dbReference>
<evidence type="ECO:0000256" key="3">
    <source>
        <dbReference type="ARBA" id="ARBA00023015"/>
    </source>
</evidence>
<dbReference type="SUPFAM" id="SSF57701">
    <property type="entry name" value="Zn2/Cys6 DNA-binding domain"/>
    <property type="match status" value="1"/>
</dbReference>
<dbReference type="PANTHER" id="PTHR47338">
    <property type="entry name" value="ZN(II)2CYS6 TRANSCRIPTION FACTOR (EUROFUNG)-RELATED"/>
    <property type="match status" value="1"/>
</dbReference>
<dbReference type="eggNOG" id="ENOG502SID0">
    <property type="taxonomic scope" value="Eukaryota"/>
</dbReference>
<keyword evidence="9" id="KW-1185">Reference proteome</keyword>
<evidence type="ECO:0000259" key="7">
    <source>
        <dbReference type="PROSITE" id="PS50048"/>
    </source>
</evidence>
<feature type="domain" description="Zn(2)-C6 fungal-type" evidence="7">
    <location>
        <begin position="10"/>
        <end position="40"/>
    </location>
</feature>
<dbReference type="Pfam" id="PF00172">
    <property type="entry name" value="Zn_clus"/>
    <property type="match status" value="1"/>
</dbReference>
<dbReference type="CDD" id="cd12148">
    <property type="entry name" value="fungal_TF_MHR"/>
    <property type="match status" value="1"/>
</dbReference>
<dbReference type="OMA" id="NCLYEAA"/>
<dbReference type="STRING" id="452589.G9NLC9"/>
<evidence type="ECO:0000256" key="1">
    <source>
        <dbReference type="ARBA" id="ARBA00004123"/>
    </source>
</evidence>
<proteinExistence type="predicted"/>
<dbReference type="InterPro" id="IPR001138">
    <property type="entry name" value="Zn2Cys6_DnaBD"/>
</dbReference>
<evidence type="ECO:0000256" key="2">
    <source>
        <dbReference type="ARBA" id="ARBA00022723"/>
    </source>
</evidence>
<dbReference type="GO" id="GO:0008270">
    <property type="term" value="F:zinc ion binding"/>
    <property type="evidence" value="ECO:0007669"/>
    <property type="project" value="InterPro"/>
</dbReference>
<dbReference type="InterPro" id="IPR036864">
    <property type="entry name" value="Zn2-C6_fun-type_DNA-bd_sf"/>
</dbReference>
<evidence type="ECO:0000313" key="8">
    <source>
        <dbReference type="EMBL" id="EHK48693.1"/>
    </source>
</evidence>
<protein>
    <recommendedName>
        <fullName evidence="7">Zn(2)-C6 fungal-type domain-containing protein</fullName>
    </recommendedName>
</protein>
<dbReference type="PROSITE" id="PS00463">
    <property type="entry name" value="ZN2_CY6_FUNGAL_1"/>
    <property type="match status" value="1"/>
</dbReference>
<organism evidence="8 9">
    <name type="scientific">Hypocrea atroviridis (strain ATCC 20476 / IMI 206040)</name>
    <name type="common">Trichoderma atroviride</name>
    <dbReference type="NCBI Taxonomy" id="452589"/>
    <lineage>
        <taxon>Eukaryota</taxon>
        <taxon>Fungi</taxon>
        <taxon>Dikarya</taxon>
        <taxon>Ascomycota</taxon>
        <taxon>Pezizomycotina</taxon>
        <taxon>Sordariomycetes</taxon>
        <taxon>Hypocreomycetidae</taxon>
        <taxon>Hypocreales</taxon>
        <taxon>Hypocreaceae</taxon>
        <taxon>Trichoderma</taxon>
    </lineage>
</organism>
<dbReference type="InterPro" id="IPR007219">
    <property type="entry name" value="XnlR_reg_dom"/>
</dbReference>
<comment type="subcellular location">
    <subcellularLocation>
        <location evidence="1">Nucleus</location>
    </subcellularLocation>
</comment>
<keyword evidence="2" id="KW-0479">Metal-binding</keyword>
<keyword evidence="5" id="KW-0539">Nucleus</keyword>
<evidence type="ECO:0000256" key="5">
    <source>
        <dbReference type="ARBA" id="ARBA00023242"/>
    </source>
</evidence>
<dbReference type="GO" id="GO:0003677">
    <property type="term" value="F:DNA binding"/>
    <property type="evidence" value="ECO:0007669"/>
    <property type="project" value="InterPro"/>
</dbReference>
<keyword evidence="3" id="KW-0805">Transcription regulation</keyword>